<dbReference type="GO" id="GO:0005886">
    <property type="term" value="C:plasma membrane"/>
    <property type="evidence" value="ECO:0007669"/>
    <property type="project" value="UniProtKB-SubCell"/>
</dbReference>
<evidence type="ECO:0000256" key="2">
    <source>
        <dbReference type="ARBA" id="ARBA00022475"/>
    </source>
</evidence>
<feature type="transmembrane region" description="Helical" evidence="6">
    <location>
        <begin position="84"/>
        <end position="101"/>
    </location>
</feature>
<name>A0A150WDV6_BDEBC</name>
<dbReference type="InterPro" id="IPR017850">
    <property type="entry name" value="Alkaline_phosphatase_core_sf"/>
</dbReference>
<dbReference type="PANTHER" id="PTHR47371:SF3">
    <property type="entry name" value="PHOSPHOGLYCEROL TRANSFERASE I"/>
    <property type="match status" value="1"/>
</dbReference>
<dbReference type="SUPFAM" id="SSF53649">
    <property type="entry name" value="Alkaline phosphatase-like"/>
    <property type="match status" value="1"/>
</dbReference>
<feature type="transmembrane region" description="Helical" evidence="6">
    <location>
        <begin position="129"/>
        <end position="148"/>
    </location>
</feature>
<keyword evidence="2" id="KW-1003">Cell membrane</keyword>
<dbReference type="OrthoDB" id="9760224at2"/>
<evidence type="ECO:0000259" key="7">
    <source>
        <dbReference type="Pfam" id="PF00884"/>
    </source>
</evidence>
<dbReference type="RefSeq" id="WP_063244485.1">
    <property type="nucleotide sequence ID" value="NZ_LUKF01000017.1"/>
</dbReference>
<protein>
    <submittedName>
        <fullName evidence="8">Phosphoglycerol transferase</fullName>
    </submittedName>
</protein>
<proteinExistence type="predicted"/>
<dbReference type="InterPro" id="IPR000917">
    <property type="entry name" value="Sulfatase_N"/>
</dbReference>
<feature type="transmembrane region" description="Helical" evidence="6">
    <location>
        <begin position="51"/>
        <end position="72"/>
    </location>
</feature>
<evidence type="ECO:0000313" key="9">
    <source>
        <dbReference type="Proteomes" id="UP000075391"/>
    </source>
</evidence>
<dbReference type="CDD" id="cd16015">
    <property type="entry name" value="LTA_synthase"/>
    <property type="match status" value="1"/>
</dbReference>
<feature type="domain" description="Sulfatase N-terminal" evidence="7">
    <location>
        <begin position="254"/>
        <end position="528"/>
    </location>
</feature>
<evidence type="ECO:0000256" key="3">
    <source>
        <dbReference type="ARBA" id="ARBA00022692"/>
    </source>
</evidence>
<evidence type="ECO:0000256" key="5">
    <source>
        <dbReference type="ARBA" id="ARBA00023136"/>
    </source>
</evidence>
<dbReference type="Proteomes" id="UP000075391">
    <property type="component" value="Unassembled WGS sequence"/>
</dbReference>
<evidence type="ECO:0000256" key="4">
    <source>
        <dbReference type="ARBA" id="ARBA00022989"/>
    </source>
</evidence>
<organism evidence="8 9">
    <name type="scientific">Bdellovibrio bacteriovorus</name>
    <dbReference type="NCBI Taxonomy" id="959"/>
    <lineage>
        <taxon>Bacteria</taxon>
        <taxon>Pseudomonadati</taxon>
        <taxon>Bdellovibrionota</taxon>
        <taxon>Bdellovibrionia</taxon>
        <taxon>Bdellovibrionales</taxon>
        <taxon>Pseudobdellovibrionaceae</taxon>
        <taxon>Bdellovibrio</taxon>
    </lineage>
</organism>
<dbReference type="InterPro" id="IPR050448">
    <property type="entry name" value="OpgB/LTA_synthase_biosynth"/>
</dbReference>
<dbReference type="GO" id="GO:0016740">
    <property type="term" value="F:transferase activity"/>
    <property type="evidence" value="ECO:0007669"/>
    <property type="project" value="UniProtKB-KW"/>
</dbReference>
<evidence type="ECO:0000256" key="1">
    <source>
        <dbReference type="ARBA" id="ARBA00004651"/>
    </source>
</evidence>
<dbReference type="PANTHER" id="PTHR47371">
    <property type="entry name" value="LIPOTEICHOIC ACID SYNTHASE"/>
    <property type="match status" value="1"/>
</dbReference>
<keyword evidence="8" id="KW-0808">Transferase</keyword>
<keyword evidence="5 6" id="KW-0472">Membrane</keyword>
<accession>A0A150WDV6</accession>
<dbReference type="Gene3D" id="3.40.720.10">
    <property type="entry name" value="Alkaline Phosphatase, subunit A"/>
    <property type="match status" value="1"/>
</dbReference>
<keyword evidence="4 6" id="KW-1133">Transmembrane helix</keyword>
<evidence type="ECO:0000313" key="8">
    <source>
        <dbReference type="EMBL" id="KYG61109.1"/>
    </source>
</evidence>
<dbReference type="AlphaFoldDB" id="A0A150WDV6"/>
<feature type="transmembrane region" description="Helical" evidence="6">
    <location>
        <begin position="12"/>
        <end position="31"/>
    </location>
</feature>
<feature type="transmembrane region" description="Helical" evidence="6">
    <location>
        <begin position="160"/>
        <end position="178"/>
    </location>
</feature>
<keyword evidence="3 6" id="KW-0812">Transmembrane</keyword>
<dbReference type="Pfam" id="PF00884">
    <property type="entry name" value="Sulfatase"/>
    <property type="match status" value="1"/>
</dbReference>
<sequence length="617" mass="69702">MSFLISSGRYILRLVIFGMVLRAVVALYLNLWDFSAPATFDNTLGPFLYGWHFDLAIASFLYLLLYGSSLLFSFSEKTFSRINSLLLLCYTILITTDAIYAKESGRHISYEVYNLFTIQGSLGNLLKLYWLQLLFAFLGASFVGRFFTPRYKPVHGVLKRSLALLFVLVISVVFARGFEGIPQDPSWAYRAGGGSKGATLALNGAYGIVWAAFAGKKSSKENIEVPLHVKSLDIFNEWRVRRGIEKAVGHFDGNIVIVFMEGWPGVYVDKKVGEEEVLPFFNSLRAESLRVDLMLAGGHRTTEGLFATLCSLPNPPGKSIMFTEIENKDFKCFPQFLEKKGYSSAFFQGSDQYTSGVGLLVLKTGFQNSYGKREIPDWTMIEQNAWGVFDQDLYKFAAQKMDTMTEPMLIGINTNTTHDLALPKGVRPAFGEENNQSLHLSVTHHADKELRGFYEALKKRSWKKDWLFVLVSDHTSFAANGIFEHYSIPFLMKYHSVDGNKKAPFEPKLIHGAFSQNDVGATIADLTGNSAPEFLGRSLLRPQDFSTGASLFHLGTSVWFEGEWAVVFNIRDYGNYKCYRWQNDMLFHYPLPCPADGEQMYTRGLSYLKESQELLFK</sequence>
<dbReference type="EMBL" id="LUKF01000017">
    <property type="protein sequence ID" value="KYG61109.1"/>
    <property type="molecule type" value="Genomic_DNA"/>
</dbReference>
<evidence type="ECO:0000256" key="6">
    <source>
        <dbReference type="SAM" id="Phobius"/>
    </source>
</evidence>
<comment type="caution">
    <text evidence="8">The sequence shown here is derived from an EMBL/GenBank/DDBJ whole genome shotgun (WGS) entry which is preliminary data.</text>
</comment>
<reference evidence="8 9" key="1">
    <citation type="submission" date="2016-03" db="EMBL/GenBank/DDBJ databases">
        <authorList>
            <person name="Ploux O."/>
        </authorList>
    </citation>
    <scope>NUCLEOTIDE SEQUENCE [LARGE SCALE GENOMIC DNA]</scope>
    <source>
        <strain evidence="8 9">BER2</strain>
    </source>
</reference>
<comment type="subcellular location">
    <subcellularLocation>
        <location evidence="1">Cell membrane</location>
        <topology evidence="1">Multi-pass membrane protein</topology>
    </subcellularLocation>
</comment>
<gene>
    <name evidence="8" type="ORF">AZI85_09140</name>
</gene>